<dbReference type="AlphaFoldDB" id="A0AAU7N2J1"/>
<dbReference type="RefSeq" id="WP_349352916.1">
    <property type="nucleotide sequence ID" value="NZ_CP157804.1"/>
</dbReference>
<sequence>MLRTLFSSICLIFMIASPLLGQKQEVEWLSFEQLEDSLTVQPKKVLIFFNADWCAYCKKMERAAFKDAKVTSLLRNDYYVVKMDVETADTIVFGGQRFINSELGKKRSPIHQIPKLLASRENAPFSVPALILLDTEFKVLDRFFEYLSPKGMHQFLSQED</sequence>
<protein>
    <submittedName>
        <fullName evidence="1">Thioredoxin family protein</fullName>
    </submittedName>
</protein>
<dbReference type="EMBL" id="CP157804">
    <property type="protein sequence ID" value="XBQ24768.1"/>
    <property type="molecule type" value="Genomic_DNA"/>
</dbReference>
<reference evidence="1" key="1">
    <citation type="submission" date="2024-05" db="EMBL/GenBank/DDBJ databases">
        <title>Draft Genome Sequences of Flagellimonas sp. MMG031 and Marinobacter sp. MMG032 Isolated from the dinoflagellate Symbiodinium pilosum.</title>
        <authorList>
            <person name="Shikuma N.J."/>
            <person name="Farrell M.V."/>
        </authorList>
    </citation>
    <scope>NUCLEOTIDE SEQUENCE</scope>
    <source>
        <strain evidence="1">MMG031</strain>
    </source>
</reference>
<evidence type="ECO:0000313" key="1">
    <source>
        <dbReference type="EMBL" id="XBQ24768.1"/>
    </source>
</evidence>
<dbReference type="SUPFAM" id="SSF52833">
    <property type="entry name" value="Thioredoxin-like"/>
    <property type="match status" value="1"/>
</dbReference>
<organism evidence="1">
    <name type="scientific">Flagellimonas sp. MMG031</name>
    <dbReference type="NCBI Taxonomy" id="3158549"/>
    <lineage>
        <taxon>Bacteria</taxon>
        <taxon>Pseudomonadati</taxon>
        <taxon>Bacteroidota</taxon>
        <taxon>Flavobacteriia</taxon>
        <taxon>Flavobacteriales</taxon>
        <taxon>Flavobacteriaceae</taxon>
        <taxon>Flagellimonas</taxon>
    </lineage>
</organism>
<dbReference type="KEGG" id="fld:ABNE31_07585"/>
<gene>
    <name evidence="1" type="ORF">ABNE31_07585</name>
</gene>
<dbReference type="Gene3D" id="3.40.30.10">
    <property type="entry name" value="Glutaredoxin"/>
    <property type="match status" value="1"/>
</dbReference>
<dbReference type="InterPro" id="IPR036249">
    <property type="entry name" value="Thioredoxin-like_sf"/>
</dbReference>
<proteinExistence type="predicted"/>
<accession>A0AAU7N2J1</accession>
<dbReference type="Pfam" id="PF13899">
    <property type="entry name" value="Thioredoxin_7"/>
    <property type="match status" value="1"/>
</dbReference>
<name>A0AAU7N2J1_9FLAO</name>